<dbReference type="GO" id="GO:0005634">
    <property type="term" value="C:nucleus"/>
    <property type="evidence" value="ECO:0007669"/>
    <property type="project" value="TreeGrafter"/>
</dbReference>
<dbReference type="InterPro" id="IPR006861">
    <property type="entry name" value="HABP4_PAIRBP1-bd"/>
</dbReference>
<dbReference type="PANTHER" id="PTHR12299">
    <property type="entry name" value="HYALURONIC ACID-BINDING PROTEIN 4"/>
    <property type="match status" value="1"/>
</dbReference>
<sequence length="386" mass="40925">MSDVKSKNLYELLGNDHDEDSDKEPEAPPKVVDKPLPRTAKRNAPDVAPSEPRGGAVGEDRGGRGGRRGGFNGSEDAFRDRAAGSINNRGKPTDDGLREDRHADRIRGGRIQGNYDGRGGRGGGRGGRGGRGGGRGDDRHSRGVPNEHVKQADQAWGAQTGEGEWNDEQAGEAIAKAEEKEGFDTNVEAPADVDGKHLVTEGAGATDDTSAAAAQPAADAEPEDNSKSYAEYLAEQAEKKLQLGAPVLEARKPNEGSKQDKKWAQAKPLTKDEEDEAYIAGKGEKARRERQRKEKNRVDVDMSFKEAPQRGGGEGRGRGGRGRGEGRGDSRGGDRGRGGGRGRGDGYRGRSDGEFRGGYRGGRGGRENTNSVDVADESAFPSLGGS</sequence>
<dbReference type="InterPro" id="IPR019084">
    <property type="entry name" value="STM1-like_N"/>
</dbReference>
<feature type="compositionally biased region" description="Low complexity" evidence="3">
    <location>
        <begin position="202"/>
        <end position="219"/>
    </location>
</feature>
<proteinExistence type="predicted"/>
<feature type="compositionally biased region" description="Basic and acidic residues" evidence="3">
    <location>
        <begin position="134"/>
        <end position="151"/>
    </location>
</feature>
<evidence type="ECO:0000256" key="2">
    <source>
        <dbReference type="ARBA" id="ARBA00022490"/>
    </source>
</evidence>
<evidence type="ECO:0000313" key="6">
    <source>
        <dbReference type="Proteomes" id="UP000324767"/>
    </source>
</evidence>
<dbReference type="OrthoDB" id="5426471at2759"/>
<dbReference type="AlphaFoldDB" id="A0A5M8PFC5"/>
<feature type="compositionally biased region" description="Basic and acidic residues" evidence="3">
    <location>
        <begin position="91"/>
        <end position="107"/>
    </location>
</feature>
<feature type="region of interest" description="Disordered" evidence="3">
    <location>
        <begin position="242"/>
        <end position="386"/>
    </location>
</feature>
<dbReference type="Pfam" id="PF09598">
    <property type="entry name" value="Stm1_N"/>
    <property type="match status" value="1"/>
</dbReference>
<dbReference type="PANTHER" id="PTHR12299:SF17">
    <property type="entry name" value="AT19571P-RELATED"/>
    <property type="match status" value="1"/>
</dbReference>
<evidence type="ECO:0000256" key="3">
    <source>
        <dbReference type="SAM" id="MobiDB-lite"/>
    </source>
</evidence>
<reference evidence="5 6" key="1">
    <citation type="submission" date="2019-09" db="EMBL/GenBank/DDBJ databases">
        <title>The hologenome of the rock-dwelling lichen Lasallia pustulata.</title>
        <authorList>
            <person name="Greshake Tzovaras B."/>
            <person name="Segers F."/>
            <person name="Bicker A."/>
            <person name="Dal Grande F."/>
            <person name="Otte J."/>
            <person name="Hankeln T."/>
            <person name="Schmitt I."/>
            <person name="Ebersberger I."/>
        </authorList>
    </citation>
    <scope>NUCLEOTIDE SEQUENCE [LARGE SCALE GENOMIC DNA]</scope>
    <source>
        <strain evidence="5">A1-1</strain>
    </source>
</reference>
<dbReference type="Gene3D" id="6.10.140.1040">
    <property type="match status" value="1"/>
</dbReference>
<feature type="domain" description="Hyaluronan/mRNA-binding protein" evidence="4">
    <location>
        <begin position="133"/>
        <end position="256"/>
    </location>
</feature>
<dbReference type="EMBL" id="VXIT01000015">
    <property type="protein sequence ID" value="KAA6408021.1"/>
    <property type="molecule type" value="Genomic_DNA"/>
</dbReference>
<evidence type="ECO:0000256" key="1">
    <source>
        <dbReference type="ARBA" id="ARBA00004496"/>
    </source>
</evidence>
<dbReference type="GO" id="GO:0005737">
    <property type="term" value="C:cytoplasm"/>
    <property type="evidence" value="ECO:0007669"/>
    <property type="project" value="UniProtKB-SubCell"/>
</dbReference>
<evidence type="ECO:0000313" key="5">
    <source>
        <dbReference type="EMBL" id="KAA6408021.1"/>
    </source>
</evidence>
<feature type="compositionally biased region" description="Gly residues" evidence="3">
    <location>
        <begin position="116"/>
        <end position="133"/>
    </location>
</feature>
<dbReference type="InterPro" id="IPR039764">
    <property type="entry name" value="HABP4/SERBP1-like"/>
</dbReference>
<gene>
    <name evidence="5" type="ORF">FRX48_08372</name>
</gene>
<feature type="compositionally biased region" description="Basic and acidic residues" evidence="3">
    <location>
        <begin position="249"/>
        <end position="263"/>
    </location>
</feature>
<accession>A0A5M8PFC5</accession>
<dbReference type="Proteomes" id="UP000324767">
    <property type="component" value="Unassembled WGS sequence"/>
</dbReference>
<comment type="subcellular location">
    <subcellularLocation>
        <location evidence="1">Cytoplasm</location>
    </subcellularLocation>
</comment>
<dbReference type="GO" id="GO:0003723">
    <property type="term" value="F:RNA binding"/>
    <property type="evidence" value="ECO:0007669"/>
    <property type="project" value="InterPro"/>
</dbReference>
<feature type="compositionally biased region" description="Basic and acidic residues" evidence="3">
    <location>
        <begin position="24"/>
        <end position="36"/>
    </location>
</feature>
<dbReference type="SMART" id="SM01233">
    <property type="entry name" value="HABP4_PAI-RBP1"/>
    <property type="match status" value="1"/>
</dbReference>
<comment type="caution">
    <text evidence="5">The sequence shown here is derived from an EMBL/GenBank/DDBJ whole genome shotgun (WGS) entry which is preliminary data.</text>
</comment>
<protein>
    <recommendedName>
        <fullName evidence="4">Hyaluronan/mRNA-binding protein domain-containing protein</fullName>
    </recommendedName>
</protein>
<evidence type="ECO:0000259" key="4">
    <source>
        <dbReference type="SMART" id="SM01233"/>
    </source>
</evidence>
<organism evidence="5 6">
    <name type="scientific">Lasallia pustulata</name>
    <dbReference type="NCBI Taxonomy" id="136370"/>
    <lineage>
        <taxon>Eukaryota</taxon>
        <taxon>Fungi</taxon>
        <taxon>Dikarya</taxon>
        <taxon>Ascomycota</taxon>
        <taxon>Pezizomycotina</taxon>
        <taxon>Lecanoromycetes</taxon>
        <taxon>OSLEUM clade</taxon>
        <taxon>Umbilicariomycetidae</taxon>
        <taxon>Umbilicariales</taxon>
        <taxon>Umbilicariaceae</taxon>
        <taxon>Lasallia</taxon>
    </lineage>
</organism>
<feature type="region of interest" description="Disordered" evidence="3">
    <location>
        <begin position="1"/>
        <end position="230"/>
    </location>
</feature>
<keyword evidence="2" id="KW-0963">Cytoplasm</keyword>
<feature type="compositionally biased region" description="Basic and acidic residues" evidence="3">
    <location>
        <begin position="296"/>
        <end position="357"/>
    </location>
</feature>
<name>A0A5M8PFC5_9LECA</name>